<evidence type="ECO:0000256" key="1">
    <source>
        <dbReference type="ARBA" id="ARBA00004613"/>
    </source>
</evidence>
<comment type="subcellular location">
    <subcellularLocation>
        <location evidence="1 13">Secreted</location>
    </subcellularLocation>
</comment>
<evidence type="ECO:0000256" key="7">
    <source>
        <dbReference type="ARBA" id="ARBA00022801"/>
    </source>
</evidence>
<evidence type="ECO:0000256" key="13">
    <source>
        <dbReference type="RuleBase" id="RU364017"/>
    </source>
</evidence>
<evidence type="ECO:0000313" key="16">
    <source>
        <dbReference type="Proteomes" id="UP000799424"/>
    </source>
</evidence>
<evidence type="ECO:0000256" key="10">
    <source>
        <dbReference type="ARBA" id="ARBA00023145"/>
    </source>
</evidence>
<evidence type="ECO:0000256" key="11">
    <source>
        <dbReference type="PIRSR" id="PIRSR601842-1"/>
    </source>
</evidence>
<evidence type="ECO:0000256" key="12">
    <source>
        <dbReference type="PIRSR" id="PIRSR601842-2"/>
    </source>
</evidence>
<keyword evidence="8 12" id="KW-0862">Zinc</keyword>
<dbReference type="GO" id="GO:0005576">
    <property type="term" value="C:extracellular region"/>
    <property type="evidence" value="ECO:0007669"/>
    <property type="project" value="UniProtKB-SubCell"/>
</dbReference>
<dbReference type="PRINTS" id="PR00999">
    <property type="entry name" value="FUNGALYSIN"/>
</dbReference>
<keyword evidence="4 13" id="KW-0645">Protease</keyword>
<dbReference type="InterPro" id="IPR011096">
    <property type="entry name" value="FTP_domain"/>
</dbReference>
<keyword evidence="9 13" id="KW-0482">Metalloprotease</keyword>
<name>A0A6A7ALW7_9PLEO</name>
<accession>A0A6A7ALW7</accession>
<dbReference type="AlphaFoldDB" id="A0A6A7ALW7"/>
<protein>
    <recommendedName>
        <fullName evidence="13">Extracellular metalloproteinase</fullName>
        <ecNumber evidence="13">3.4.24.-</ecNumber>
    </recommendedName>
    <alternativeName>
        <fullName evidence="13">Fungalysin</fullName>
    </alternativeName>
</protein>
<feature type="signal peptide" evidence="13">
    <location>
        <begin position="1"/>
        <end position="24"/>
    </location>
</feature>
<keyword evidence="16" id="KW-1185">Reference proteome</keyword>
<dbReference type="GO" id="GO:0004222">
    <property type="term" value="F:metalloendopeptidase activity"/>
    <property type="evidence" value="ECO:0007669"/>
    <property type="project" value="InterPro"/>
</dbReference>
<reference evidence="15" key="1">
    <citation type="journal article" date="2020" name="Stud. Mycol.">
        <title>101 Dothideomycetes genomes: a test case for predicting lifestyles and emergence of pathogens.</title>
        <authorList>
            <person name="Haridas S."/>
            <person name="Albert R."/>
            <person name="Binder M."/>
            <person name="Bloem J."/>
            <person name="Labutti K."/>
            <person name="Salamov A."/>
            <person name="Andreopoulos B."/>
            <person name="Baker S."/>
            <person name="Barry K."/>
            <person name="Bills G."/>
            <person name="Bluhm B."/>
            <person name="Cannon C."/>
            <person name="Castanera R."/>
            <person name="Culley D."/>
            <person name="Daum C."/>
            <person name="Ezra D."/>
            <person name="Gonzalez J."/>
            <person name="Henrissat B."/>
            <person name="Kuo A."/>
            <person name="Liang C."/>
            <person name="Lipzen A."/>
            <person name="Lutzoni F."/>
            <person name="Magnuson J."/>
            <person name="Mondo S."/>
            <person name="Nolan M."/>
            <person name="Ohm R."/>
            <person name="Pangilinan J."/>
            <person name="Park H.-J."/>
            <person name="Ramirez L."/>
            <person name="Alfaro M."/>
            <person name="Sun H."/>
            <person name="Tritt A."/>
            <person name="Yoshinaga Y."/>
            <person name="Zwiers L.-H."/>
            <person name="Turgeon B."/>
            <person name="Goodwin S."/>
            <person name="Spatafora J."/>
            <person name="Crous P."/>
            <person name="Grigoriev I."/>
        </authorList>
    </citation>
    <scope>NUCLEOTIDE SEQUENCE</scope>
    <source>
        <strain evidence="15">CBS 113818</strain>
    </source>
</reference>
<dbReference type="GO" id="GO:0008270">
    <property type="term" value="F:zinc ion binding"/>
    <property type="evidence" value="ECO:0007669"/>
    <property type="project" value="InterPro"/>
</dbReference>
<keyword evidence="5 12" id="KW-0479">Metal-binding</keyword>
<keyword evidence="3 13" id="KW-0964">Secreted</keyword>
<dbReference type="PANTHER" id="PTHR33478">
    <property type="entry name" value="EXTRACELLULAR METALLOPROTEINASE MEP"/>
    <property type="match status" value="1"/>
</dbReference>
<feature type="binding site" evidence="12">
    <location>
        <position position="241"/>
    </location>
    <ligand>
        <name>Zn(2+)</name>
        <dbReference type="ChEBI" id="CHEBI:29105"/>
        <note>catalytic</note>
    </ligand>
</feature>
<evidence type="ECO:0000256" key="8">
    <source>
        <dbReference type="ARBA" id="ARBA00022833"/>
    </source>
</evidence>
<dbReference type="EC" id="3.4.24.-" evidence="13"/>
<dbReference type="InterPro" id="IPR001842">
    <property type="entry name" value="Peptidase_M36"/>
</dbReference>
<sequence length="629" mass="66935">MRGSLLASLASSLALVGAHPGGHAHSIVGRGIDLNAFRLKATSQYVNSTIAETPSARRNRRGDYVGAATDLVKSLVNGASYRVVEDHYVGTNGVAHVNFKQTANGLDIDNADINVNVGADGSIFSYGNSFFSGSIPSNPLTKRDFSDPVDALKTATSTLALPIEADKASAEAAEGKETFTFKGTSGAVQDPKAKLVYLVKADGGLALTWRVETDILSNWLLTYVDAATNKEVHGVVDYSADAVYQVYPWGLNDPTEGSRQSLTNPWSITASEFTWQGTGTTTYNTLRGNNAIAQSNPSGGTAYLNNYRPTSATQNFVYPYTTASTPPSSYVDASITQLFYTANMYHDLLHILGFNEAAGNFEVNNNGQGGLGNDFVILNTQDGSGTNNANFATPPDGQLPRMRMYVWTTATPNRDSSFEAGVVIHEYTHGLSNRLTGGPANSNCLNALESGGMGEGWGDFMATAIRLKPADTRTKNYPMGAWVNNNPAGIRAYPYSTSLTTNPLTYTSVNSLNAVHAIGTVWATILYEVMWNLIDKYGKNDAARPTFNGAVPTDGKFLAMKLVIDGMALQPCNPNFVQARAAIIDADVALTGGVNKCELWRGFAKRGLGTGAVYSASSRTGSTAVPAGC</sequence>
<keyword evidence="7 13" id="KW-0378">Hydrolase</keyword>
<feature type="binding site" evidence="12">
    <location>
        <position position="429"/>
    </location>
    <ligand>
        <name>Zn(2+)</name>
        <dbReference type="ChEBI" id="CHEBI:29105"/>
        <note>catalytic</note>
    </ligand>
</feature>
<dbReference type="PANTHER" id="PTHR33478:SF1">
    <property type="entry name" value="EXTRACELLULAR METALLOPROTEINASE MEP"/>
    <property type="match status" value="1"/>
</dbReference>
<feature type="binding site" evidence="12">
    <location>
        <position position="455"/>
    </location>
    <ligand>
        <name>Zn(2+)</name>
        <dbReference type="ChEBI" id="CHEBI:29105"/>
        <note>catalytic</note>
    </ligand>
</feature>
<dbReference type="SUPFAM" id="SSF55486">
    <property type="entry name" value="Metalloproteases ('zincins'), catalytic domain"/>
    <property type="match status" value="1"/>
</dbReference>
<dbReference type="CDD" id="cd09596">
    <property type="entry name" value="M36"/>
    <property type="match status" value="1"/>
</dbReference>
<evidence type="ECO:0000256" key="3">
    <source>
        <dbReference type="ARBA" id="ARBA00022525"/>
    </source>
</evidence>
<dbReference type="Gene3D" id="3.10.170.10">
    <property type="match status" value="1"/>
</dbReference>
<evidence type="ECO:0000256" key="6">
    <source>
        <dbReference type="ARBA" id="ARBA00022729"/>
    </source>
</evidence>
<evidence type="ECO:0000259" key="14">
    <source>
        <dbReference type="Pfam" id="PF07504"/>
    </source>
</evidence>
<evidence type="ECO:0000256" key="9">
    <source>
        <dbReference type="ARBA" id="ARBA00023049"/>
    </source>
</evidence>
<keyword evidence="10 13" id="KW-0865">Zymogen</keyword>
<dbReference type="EMBL" id="MU006216">
    <property type="protein sequence ID" value="KAF2833687.1"/>
    <property type="molecule type" value="Genomic_DNA"/>
</dbReference>
<feature type="active site" evidence="11">
    <location>
        <position position="426"/>
    </location>
</feature>
<proteinExistence type="inferred from homology"/>
<comment type="similarity">
    <text evidence="2 13">Belongs to the peptidase M36 family.</text>
</comment>
<organism evidence="15 16">
    <name type="scientific">Ophiobolus disseminans</name>
    <dbReference type="NCBI Taxonomy" id="1469910"/>
    <lineage>
        <taxon>Eukaryota</taxon>
        <taxon>Fungi</taxon>
        <taxon>Dikarya</taxon>
        <taxon>Ascomycota</taxon>
        <taxon>Pezizomycotina</taxon>
        <taxon>Dothideomycetes</taxon>
        <taxon>Pleosporomycetidae</taxon>
        <taxon>Pleosporales</taxon>
        <taxon>Pleosporineae</taxon>
        <taxon>Phaeosphaeriaceae</taxon>
        <taxon>Ophiobolus</taxon>
    </lineage>
</organism>
<evidence type="ECO:0000256" key="2">
    <source>
        <dbReference type="ARBA" id="ARBA00006006"/>
    </source>
</evidence>
<dbReference type="Proteomes" id="UP000799424">
    <property type="component" value="Unassembled WGS sequence"/>
</dbReference>
<evidence type="ECO:0000256" key="5">
    <source>
        <dbReference type="ARBA" id="ARBA00022723"/>
    </source>
</evidence>
<dbReference type="InterPro" id="IPR027268">
    <property type="entry name" value="Peptidase_M4/M1_CTD_sf"/>
</dbReference>
<gene>
    <name evidence="15" type="ORF">CC86DRAFT_400297</name>
</gene>
<evidence type="ECO:0000256" key="4">
    <source>
        <dbReference type="ARBA" id="ARBA00022670"/>
    </source>
</evidence>
<dbReference type="Pfam" id="PF07504">
    <property type="entry name" value="FTP"/>
    <property type="match status" value="1"/>
</dbReference>
<dbReference type="Gene3D" id="1.10.390.10">
    <property type="entry name" value="Neutral Protease Domain 2"/>
    <property type="match status" value="1"/>
</dbReference>
<feature type="domain" description="FTP" evidence="14">
    <location>
        <begin position="80"/>
        <end position="130"/>
    </location>
</feature>
<evidence type="ECO:0000313" key="15">
    <source>
        <dbReference type="EMBL" id="KAF2833687.1"/>
    </source>
</evidence>
<dbReference type="OrthoDB" id="3227768at2759"/>
<keyword evidence="6 13" id="KW-0732">Signal</keyword>
<feature type="chain" id="PRO_5025708536" description="Extracellular metalloproteinase" evidence="13">
    <location>
        <begin position="25"/>
        <end position="629"/>
    </location>
</feature>
<comment type="cofactor">
    <cofactor evidence="12">
        <name>Zn(2+)</name>
        <dbReference type="ChEBI" id="CHEBI:29105"/>
    </cofactor>
    <text evidence="12">Binds 1 zinc ion per subunit.</text>
</comment>
<feature type="binding site" evidence="12">
    <location>
        <position position="425"/>
    </location>
    <ligand>
        <name>Zn(2+)</name>
        <dbReference type="ChEBI" id="CHEBI:29105"/>
        <note>catalytic</note>
    </ligand>
</feature>
<dbReference type="Pfam" id="PF02128">
    <property type="entry name" value="Peptidase_M36"/>
    <property type="match status" value="1"/>
</dbReference>
<dbReference type="InterPro" id="IPR050371">
    <property type="entry name" value="Fungal_virulence_M36"/>
</dbReference>
<dbReference type="GO" id="GO:0006508">
    <property type="term" value="P:proteolysis"/>
    <property type="evidence" value="ECO:0007669"/>
    <property type="project" value="UniProtKB-KW"/>
</dbReference>